<feature type="domain" description="DUF676" evidence="2">
    <location>
        <begin position="116"/>
        <end position="343"/>
    </location>
</feature>
<feature type="region of interest" description="Disordered" evidence="1">
    <location>
        <begin position="374"/>
        <end position="395"/>
    </location>
</feature>
<proteinExistence type="predicted"/>
<dbReference type="PANTHER" id="PTHR12482:SF41">
    <property type="entry name" value="ALPHA_BETA-HYDROLASES SUPERFAMILY PROTEIN"/>
    <property type="match status" value="1"/>
</dbReference>
<dbReference type="InterPro" id="IPR044294">
    <property type="entry name" value="Lipase-like"/>
</dbReference>
<evidence type="ECO:0000256" key="1">
    <source>
        <dbReference type="SAM" id="MobiDB-lite"/>
    </source>
</evidence>
<dbReference type="Pfam" id="PF05057">
    <property type="entry name" value="DUF676"/>
    <property type="match status" value="1"/>
</dbReference>
<dbReference type="InterPro" id="IPR007751">
    <property type="entry name" value="DUF676_lipase-like"/>
</dbReference>
<evidence type="ECO:0000313" key="3">
    <source>
        <dbReference type="EMBL" id="MCD7467379.1"/>
    </source>
</evidence>
<feature type="region of interest" description="Disordered" evidence="1">
    <location>
        <begin position="1"/>
        <end position="74"/>
    </location>
</feature>
<reference evidence="3 4" key="1">
    <citation type="journal article" date="2021" name="BMC Genomics">
        <title>Datura genome reveals duplications of psychoactive alkaloid biosynthetic genes and high mutation rate following tissue culture.</title>
        <authorList>
            <person name="Rajewski A."/>
            <person name="Carter-House D."/>
            <person name="Stajich J."/>
            <person name="Litt A."/>
        </authorList>
    </citation>
    <scope>NUCLEOTIDE SEQUENCE [LARGE SCALE GENOMIC DNA]</scope>
    <source>
        <strain evidence="3">AR-01</strain>
    </source>
</reference>
<organism evidence="3 4">
    <name type="scientific">Datura stramonium</name>
    <name type="common">Jimsonweed</name>
    <name type="synonym">Common thornapple</name>
    <dbReference type="NCBI Taxonomy" id="4076"/>
    <lineage>
        <taxon>Eukaryota</taxon>
        <taxon>Viridiplantae</taxon>
        <taxon>Streptophyta</taxon>
        <taxon>Embryophyta</taxon>
        <taxon>Tracheophyta</taxon>
        <taxon>Spermatophyta</taxon>
        <taxon>Magnoliopsida</taxon>
        <taxon>eudicotyledons</taxon>
        <taxon>Gunneridae</taxon>
        <taxon>Pentapetalae</taxon>
        <taxon>asterids</taxon>
        <taxon>lamiids</taxon>
        <taxon>Solanales</taxon>
        <taxon>Solanaceae</taxon>
        <taxon>Solanoideae</taxon>
        <taxon>Datureae</taxon>
        <taxon>Datura</taxon>
    </lineage>
</organism>
<protein>
    <recommendedName>
        <fullName evidence="2">DUF676 domain-containing protein</fullName>
    </recommendedName>
</protein>
<feature type="compositionally biased region" description="Basic and acidic residues" evidence="1">
    <location>
        <begin position="1"/>
        <end position="70"/>
    </location>
</feature>
<evidence type="ECO:0000313" key="4">
    <source>
        <dbReference type="Proteomes" id="UP000823775"/>
    </source>
</evidence>
<dbReference type="Proteomes" id="UP000823775">
    <property type="component" value="Unassembled WGS sequence"/>
</dbReference>
<dbReference type="PANTHER" id="PTHR12482">
    <property type="entry name" value="LIPASE ROG1-RELATED-RELATED"/>
    <property type="match status" value="1"/>
</dbReference>
<comment type="caution">
    <text evidence="3">The sequence shown here is derived from an EMBL/GenBank/DDBJ whole genome shotgun (WGS) entry which is preliminary data.</text>
</comment>
<gene>
    <name evidence="3" type="ORF">HAX54_004790</name>
</gene>
<dbReference type="SUPFAM" id="SSF53474">
    <property type="entry name" value="alpha/beta-Hydrolases"/>
    <property type="match status" value="1"/>
</dbReference>
<dbReference type="Gene3D" id="3.40.50.1820">
    <property type="entry name" value="alpha/beta hydrolase"/>
    <property type="match status" value="1"/>
</dbReference>
<sequence>MGSSEMEKSSHFTDEGGVEERKSEMDIEKNENNNKKEDRKSEMGIEKNENSNKKEDRKSELGTEKSENSNKKTRRKSFSIFPRFPCMKLDDEVSVVETPAGECSFNVEASQKGPAPTHLVVMVNGIIGSADDWKYAAKQFVKAYPRDIIVHCSKSNCSRLTFDGVDIMGTRLAEEVLSVIKQHPHLQKISFVGHSLGGLVCRYAIAKLYEQRSARRACGEDMECSLNGSTNSCVEEVSKRKIAGLEPVNFITCATPHLGCRGHKQAPAFCGLYSIEKVASSSSWLLGRSGRHLFLKDCDEGKPLLLRMASDAEDLPFICALQSFKRRVAYANTCFDYLVGWSTSSLRRRNELPKRRNLKKLDKYPHIVKVDEATSVSSQEETPTKAKTKGRKSQEMEEAMIRGLTKLSWERVDVSFKGSKQRYFAHTVIQVQSYCMNSDGADVIQHMIDNFAV</sequence>
<evidence type="ECO:0000259" key="2">
    <source>
        <dbReference type="Pfam" id="PF05057"/>
    </source>
</evidence>
<accession>A0ABS8T9W8</accession>
<dbReference type="EMBL" id="JACEIK010001224">
    <property type="protein sequence ID" value="MCD7467379.1"/>
    <property type="molecule type" value="Genomic_DNA"/>
</dbReference>
<name>A0ABS8T9W8_DATST</name>
<keyword evidence="4" id="KW-1185">Reference proteome</keyword>
<dbReference type="InterPro" id="IPR029058">
    <property type="entry name" value="AB_hydrolase_fold"/>
</dbReference>